<feature type="binding site" evidence="12">
    <location>
        <begin position="108"/>
        <end position="114"/>
    </location>
    <ligand>
        <name>ATP</name>
        <dbReference type="ChEBI" id="CHEBI:30616"/>
    </ligand>
</feature>
<feature type="domain" description="Mur ligase central" evidence="16">
    <location>
        <begin position="106"/>
        <end position="313"/>
    </location>
</feature>
<feature type="binding site" evidence="12">
    <location>
        <position position="468"/>
    </location>
    <ligand>
        <name>meso-2,6-diaminopimelate</name>
        <dbReference type="ChEBI" id="CHEBI:57791"/>
    </ligand>
</feature>
<comment type="subcellular location">
    <subcellularLocation>
        <location evidence="12 13">Cytoplasm</location>
    </subcellularLocation>
</comment>
<evidence type="ECO:0000259" key="16">
    <source>
        <dbReference type="Pfam" id="PF08245"/>
    </source>
</evidence>
<dbReference type="RefSeq" id="WP_379288307.1">
    <property type="nucleotide sequence ID" value="NZ_JBHTIU010000037.1"/>
</dbReference>
<evidence type="ECO:0000256" key="7">
    <source>
        <dbReference type="ARBA" id="ARBA00022840"/>
    </source>
</evidence>
<dbReference type="PROSITE" id="PS01011">
    <property type="entry name" value="FOLYLPOLYGLU_SYNT_1"/>
    <property type="match status" value="1"/>
</dbReference>
<dbReference type="InterPro" id="IPR018109">
    <property type="entry name" value="Folylpolyglutamate_synth_CS"/>
</dbReference>
<dbReference type="GO" id="GO:0008765">
    <property type="term" value="F:UDP-N-acetylmuramoylalanyl-D-glutamate-2,6-diaminopimelate ligase activity"/>
    <property type="evidence" value="ECO:0007669"/>
    <property type="project" value="UniProtKB-EC"/>
</dbReference>
<dbReference type="SUPFAM" id="SSF63418">
    <property type="entry name" value="MurE/MurF N-terminal domain"/>
    <property type="match status" value="1"/>
</dbReference>
<comment type="pathway">
    <text evidence="1 12 13">Cell wall biogenesis; peptidoglycan biosynthesis.</text>
</comment>
<evidence type="ECO:0000313" key="18">
    <source>
        <dbReference type="Proteomes" id="UP001597120"/>
    </source>
</evidence>
<evidence type="ECO:0000313" key="17">
    <source>
        <dbReference type="EMBL" id="MFD0869850.1"/>
    </source>
</evidence>
<feature type="modified residue" description="N6-carboxylysine" evidence="12">
    <location>
        <position position="217"/>
    </location>
</feature>
<organism evidence="17 18">
    <name type="scientific">Paenibacillus residui</name>
    <dbReference type="NCBI Taxonomy" id="629724"/>
    <lineage>
        <taxon>Bacteria</taxon>
        <taxon>Bacillati</taxon>
        <taxon>Bacillota</taxon>
        <taxon>Bacilli</taxon>
        <taxon>Bacillales</taxon>
        <taxon>Paenibacillaceae</taxon>
        <taxon>Paenibacillus</taxon>
    </lineage>
</organism>
<dbReference type="Pfam" id="PF01225">
    <property type="entry name" value="Mur_ligase"/>
    <property type="match status" value="1"/>
</dbReference>
<dbReference type="Gene3D" id="3.90.190.20">
    <property type="entry name" value="Mur ligase, C-terminal domain"/>
    <property type="match status" value="1"/>
</dbReference>
<evidence type="ECO:0000259" key="15">
    <source>
        <dbReference type="Pfam" id="PF02875"/>
    </source>
</evidence>
<evidence type="ECO:0000256" key="9">
    <source>
        <dbReference type="ARBA" id="ARBA00022984"/>
    </source>
</evidence>
<dbReference type="NCBIfam" id="TIGR01085">
    <property type="entry name" value="murE"/>
    <property type="match status" value="1"/>
</dbReference>
<feature type="domain" description="Mur ligase N-terminal catalytic" evidence="14">
    <location>
        <begin position="22"/>
        <end position="88"/>
    </location>
</feature>
<gene>
    <name evidence="12" type="primary">murE</name>
    <name evidence="17" type="ORF">ACFQ03_11870</name>
</gene>
<keyword evidence="12" id="KW-0460">Magnesium</keyword>
<dbReference type="InterPro" id="IPR004101">
    <property type="entry name" value="Mur_ligase_C"/>
</dbReference>
<accession>A0ABW3D8P0</accession>
<keyword evidence="9 12" id="KW-0573">Peptidoglycan synthesis</keyword>
<dbReference type="PANTHER" id="PTHR23135:SF4">
    <property type="entry name" value="UDP-N-ACETYLMURAMOYL-L-ALANYL-D-GLUTAMATE--2,6-DIAMINOPIMELATE LIGASE MURE HOMOLOG, CHLOROPLASTIC"/>
    <property type="match status" value="1"/>
</dbReference>
<dbReference type="PANTHER" id="PTHR23135">
    <property type="entry name" value="MUR LIGASE FAMILY MEMBER"/>
    <property type="match status" value="1"/>
</dbReference>
<dbReference type="SUPFAM" id="SSF53244">
    <property type="entry name" value="MurD-like peptide ligases, peptide-binding domain"/>
    <property type="match status" value="1"/>
</dbReference>
<keyword evidence="7 12" id="KW-0067">ATP-binding</keyword>
<dbReference type="SUPFAM" id="SSF53623">
    <property type="entry name" value="MurD-like peptide ligases, catalytic domain"/>
    <property type="match status" value="1"/>
</dbReference>
<reference evidence="18" key="1">
    <citation type="journal article" date="2019" name="Int. J. Syst. Evol. Microbiol.">
        <title>The Global Catalogue of Microorganisms (GCM) 10K type strain sequencing project: providing services to taxonomists for standard genome sequencing and annotation.</title>
        <authorList>
            <consortium name="The Broad Institute Genomics Platform"/>
            <consortium name="The Broad Institute Genome Sequencing Center for Infectious Disease"/>
            <person name="Wu L."/>
            <person name="Ma J."/>
        </authorList>
    </citation>
    <scope>NUCLEOTIDE SEQUENCE [LARGE SCALE GENOMIC DNA]</scope>
    <source>
        <strain evidence="18">CCUG 57263</strain>
    </source>
</reference>
<feature type="binding site" evidence="12">
    <location>
        <begin position="150"/>
        <end position="151"/>
    </location>
    <ligand>
        <name>UDP-N-acetyl-alpha-D-muramoyl-L-alanyl-D-glutamate</name>
        <dbReference type="ChEBI" id="CHEBI:83900"/>
    </ligand>
</feature>
<feature type="binding site" evidence="12">
    <location>
        <position position="149"/>
    </location>
    <ligand>
        <name>UDP-N-acetyl-alpha-D-muramoyl-L-alanyl-D-glutamate</name>
        <dbReference type="ChEBI" id="CHEBI:83900"/>
    </ligand>
</feature>
<dbReference type="EC" id="6.3.2.13" evidence="12"/>
<keyword evidence="4 12" id="KW-0436">Ligase</keyword>
<evidence type="ECO:0000256" key="10">
    <source>
        <dbReference type="ARBA" id="ARBA00023306"/>
    </source>
</evidence>
<dbReference type="InterPro" id="IPR036565">
    <property type="entry name" value="Mur-like_cat_sf"/>
</dbReference>
<evidence type="ECO:0000256" key="5">
    <source>
        <dbReference type="ARBA" id="ARBA00022618"/>
    </source>
</evidence>
<comment type="PTM">
    <text evidence="12">Carboxylation is probably crucial for Mg(2+) binding and, consequently, for the gamma-phosphate positioning of ATP.</text>
</comment>
<evidence type="ECO:0000256" key="3">
    <source>
        <dbReference type="ARBA" id="ARBA00022490"/>
    </source>
</evidence>
<feature type="domain" description="Mur ligase C-terminal" evidence="15">
    <location>
        <begin position="336"/>
        <end position="466"/>
    </location>
</feature>
<keyword evidence="8 12" id="KW-0133">Cell shape</keyword>
<evidence type="ECO:0000256" key="4">
    <source>
        <dbReference type="ARBA" id="ARBA00022598"/>
    </source>
</evidence>
<comment type="caution">
    <text evidence="17">The sequence shown here is derived from an EMBL/GenBank/DDBJ whole genome shotgun (WGS) entry which is preliminary data.</text>
</comment>
<dbReference type="Proteomes" id="UP001597120">
    <property type="component" value="Unassembled WGS sequence"/>
</dbReference>
<dbReference type="InterPro" id="IPR035911">
    <property type="entry name" value="MurE/MurF_N"/>
</dbReference>
<dbReference type="InterPro" id="IPR036615">
    <property type="entry name" value="Mur_ligase_C_dom_sf"/>
</dbReference>
<feature type="binding site" evidence="12">
    <location>
        <position position="177"/>
    </location>
    <ligand>
        <name>UDP-N-acetyl-alpha-D-muramoyl-L-alanyl-D-glutamate</name>
        <dbReference type="ChEBI" id="CHEBI:83900"/>
    </ligand>
</feature>
<keyword evidence="10 12" id="KW-0131">Cell cycle</keyword>
<feature type="binding site" evidence="12">
    <location>
        <position position="385"/>
    </location>
    <ligand>
        <name>meso-2,6-diaminopimelate</name>
        <dbReference type="ChEBI" id="CHEBI:57791"/>
    </ligand>
</feature>
<evidence type="ECO:0000256" key="13">
    <source>
        <dbReference type="RuleBase" id="RU004135"/>
    </source>
</evidence>
<comment type="catalytic activity">
    <reaction evidence="12">
        <text>UDP-N-acetyl-alpha-D-muramoyl-L-alanyl-D-glutamate + meso-2,6-diaminopimelate + ATP = UDP-N-acetyl-alpha-D-muramoyl-L-alanyl-gamma-D-glutamyl-meso-2,6-diaminopimelate + ADP + phosphate + H(+)</text>
        <dbReference type="Rhea" id="RHEA:23676"/>
        <dbReference type="ChEBI" id="CHEBI:15378"/>
        <dbReference type="ChEBI" id="CHEBI:30616"/>
        <dbReference type="ChEBI" id="CHEBI:43474"/>
        <dbReference type="ChEBI" id="CHEBI:57791"/>
        <dbReference type="ChEBI" id="CHEBI:83900"/>
        <dbReference type="ChEBI" id="CHEBI:83905"/>
        <dbReference type="ChEBI" id="CHEBI:456216"/>
        <dbReference type="EC" id="6.3.2.13"/>
    </reaction>
</comment>
<evidence type="ECO:0000256" key="1">
    <source>
        <dbReference type="ARBA" id="ARBA00004752"/>
    </source>
</evidence>
<dbReference type="Gene3D" id="3.40.1390.10">
    <property type="entry name" value="MurE/MurF, N-terminal domain"/>
    <property type="match status" value="1"/>
</dbReference>
<evidence type="ECO:0000256" key="11">
    <source>
        <dbReference type="ARBA" id="ARBA00023316"/>
    </source>
</evidence>
<dbReference type="InterPro" id="IPR000713">
    <property type="entry name" value="Mur_ligase_N"/>
</dbReference>
<comment type="caution">
    <text evidence="12">Lacks conserved residue(s) required for the propagation of feature annotation.</text>
</comment>
<dbReference type="Pfam" id="PF08245">
    <property type="entry name" value="Mur_ligase_M"/>
    <property type="match status" value="1"/>
</dbReference>
<feature type="binding site" evidence="12">
    <location>
        <position position="185"/>
    </location>
    <ligand>
        <name>UDP-N-acetyl-alpha-D-muramoyl-L-alanyl-D-glutamate</name>
        <dbReference type="ChEBI" id="CHEBI:83900"/>
    </ligand>
</feature>
<keyword evidence="3 12" id="KW-0963">Cytoplasm</keyword>
<evidence type="ECO:0000259" key="14">
    <source>
        <dbReference type="Pfam" id="PF01225"/>
    </source>
</evidence>
<feature type="binding site" evidence="12">
    <location>
        <position position="464"/>
    </location>
    <ligand>
        <name>meso-2,6-diaminopimelate</name>
        <dbReference type="ChEBI" id="CHEBI:57791"/>
    </ligand>
</feature>
<dbReference type="NCBIfam" id="NF001126">
    <property type="entry name" value="PRK00139.1-4"/>
    <property type="match status" value="1"/>
</dbReference>
<feature type="binding site" evidence="12">
    <location>
        <begin position="409"/>
        <end position="412"/>
    </location>
    <ligand>
        <name>meso-2,6-diaminopimelate</name>
        <dbReference type="ChEBI" id="CHEBI:57791"/>
    </ligand>
</feature>
<dbReference type="NCBIfam" id="NF001124">
    <property type="entry name" value="PRK00139.1-2"/>
    <property type="match status" value="1"/>
</dbReference>
<dbReference type="EMBL" id="JBHTIU010000037">
    <property type="protein sequence ID" value="MFD0869850.1"/>
    <property type="molecule type" value="Genomic_DNA"/>
</dbReference>
<keyword evidence="11 12" id="KW-0961">Cell wall biogenesis/degradation</keyword>
<evidence type="ECO:0000256" key="6">
    <source>
        <dbReference type="ARBA" id="ARBA00022741"/>
    </source>
</evidence>
<dbReference type="Gene3D" id="3.40.1190.10">
    <property type="entry name" value="Mur-like, catalytic domain"/>
    <property type="match status" value="1"/>
</dbReference>
<comment type="cofactor">
    <cofactor evidence="12">
        <name>Mg(2+)</name>
        <dbReference type="ChEBI" id="CHEBI:18420"/>
    </cofactor>
</comment>
<evidence type="ECO:0000256" key="2">
    <source>
        <dbReference type="ARBA" id="ARBA00005898"/>
    </source>
</evidence>
<dbReference type="InterPro" id="IPR005761">
    <property type="entry name" value="UDP-N-AcMur-Glu-dNH2Pim_ligase"/>
</dbReference>
<dbReference type="InterPro" id="IPR013221">
    <property type="entry name" value="Mur_ligase_cen"/>
</dbReference>
<name>A0ABW3D8P0_9BACL</name>
<comment type="similarity">
    <text evidence="2 12">Belongs to the MurCDEF family. MurE subfamily.</text>
</comment>
<dbReference type="HAMAP" id="MF_00208">
    <property type="entry name" value="MurE"/>
    <property type="match status" value="1"/>
</dbReference>
<keyword evidence="6 12" id="KW-0547">Nucleotide-binding</keyword>
<proteinExistence type="inferred from homology"/>
<evidence type="ECO:0000256" key="8">
    <source>
        <dbReference type="ARBA" id="ARBA00022960"/>
    </source>
</evidence>
<dbReference type="Pfam" id="PF02875">
    <property type="entry name" value="Mur_ligase_C"/>
    <property type="match status" value="1"/>
</dbReference>
<feature type="short sequence motif" description="Meso-diaminopimelate recognition motif" evidence="12">
    <location>
        <begin position="409"/>
        <end position="412"/>
    </location>
</feature>
<keyword evidence="5 12" id="KW-0132">Cell division</keyword>
<protein>
    <recommendedName>
        <fullName evidence="12">UDP-N-acetylmuramoyl-L-alanyl-D-glutamate--2,6-diaminopimelate ligase</fullName>
        <ecNumber evidence="12">6.3.2.13</ecNumber>
    </recommendedName>
    <alternativeName>
        <fullName evidence="12">Meso-A2pm-adding enzyme</fullName>
    </alternativeName>
    <alternativeName>
        <fullName evidence="12">Meso-diaminopimelate-adding enzyme</fullName>
    </alternativeName>
    <alternativeName>
        <fullName evidence="12">UDP-MurNAc-L-Ala-D-Glu:meso-diaminopimelate ligase</fullName>
    </alternativeName>
    <alternativeName>
        <fullName evidence="12">UDP-MurNAc-tripeptide synthetase</fullName>
    </alternativeName>
    <alternativeName>
        <fullName evidence="12">UDP-N-acetylmuramyl-tripeptide synthetase</fullName>
    </alternativeName>
</protein>
<sequence length="496" mass="54164">MQLKELASLIVGSRITGAEETEITGIQTDSRKVKPGDLFICLPGTAQDGHEYAGQAITQGAAALVAERPLDIAAPVLYIKDSRTAMAIISDHFYGYPSHEMKVIGVTGTNGKTTTTFIIDKILSDYGQITGLLGTIGMRIGDKTYPTQNTTPDAADLQAAFRRMRDVGTGYCIMEVSSHALAMGRVKGCRFRTALFTNLTQDHLDYHQTMDRYLAAKGLFFSRLGNEYSPHESDRKYAVLNVDDPASAELAAMTSAQVVTYGIHQEADVRASGIQFTSAGTSFMLSTFCGDVPVHLKLIGKFNVYNALGAVAATLLEGVPLQQVKNSLEEMEIVQGRMEPVNEGQNFLVLVDYAHSPDGLENALKTISEFVEGRVITVFGCGGDRDRGKRPLMGEIAARYSDFVFMTSDNPRSEDPERILDDIEPGLLKAGLASSEYSKIADRKEAIYQAIEMARPNDVVLIAGKGHETYQIINGTVLHFDDREVAREAIRGLNRD</sequence>
<feature type="binding site" evidence="12">
    <location>
        <position position="30"/>
    </location>
    <ligand>
        <name>UDP-N-acetyl-alpha-D-muramoyl-L-alanyl-D-glutamate</name>
        <dbReference type="ChEBI" id="CHEBI:83900"/>
    </ligand>
</feature>
<evidence type="ECO:0000256" key="12">
    <source>
        <dbReference type="HAMAP-Rule" id="MF_00208"/>
    </source>
</evidence>
<keyword evidence="18" id="KW-1185">Reference proteome</keyword>
<comment type="function">
    <text evidence="12">Catalyzes the addition of meso-diaminopimelic acid to the nucleotide precursor UDP-N-acetylmuramoyl-L-alanyl-D-glutamate (UMAG) in the biosynthesis of bacterial cell-wall peptidoglycan.</text>
</comment>